<dbReference type="InterPro" id="IPR000209">
    <property type="entry name" value="Peptidase_S8/S53_dom"/>
</dbReference>
<protein>
    <recommendedName>
        <fullName evidence="4">Peptidase S8/S53 domain-containing protein</fullName>
    </recommendedName>
</protein>
<comment type="subcellular location">
    <subcellularLocation>
        <location evidence="1">Secreted</location>
    </subcellularLocation>
</comment>
<comment type="similarity">
    <text evidence="2">Belongs to the peptidase S8 family.</text>
</comment>
<evidence type="ECO:0000256" key="2">
    <source>
        <dbReference type="ARBA" id="ARBA00011073"/>
    </source>
</evidence>
<evidence type="ECO:0000259" key="4">
    <source>
        <dbReference type="Pfam" id="PF00082"/>
    </source>
</evidence>
<feature type="domain" description="Peptidase S8/S53" evidence="4">
    <location>
        <begin position="5"/>
        <end position="72"/>
    </location>
</feature>
<organism evidence="5 6">
    <name type="scientific">Phaseolus angularis</name>
    <name type="common">Azuki bean</name>
    <name type="synonym">Vigna angularis</name>
    <dbReference type="NCBI Taxonomy" id="3914"/>
    <lineage>
        <taxon>Eukaryota</taxon>
        <taxon>Viridiplantae</taxon>
        <taxon>Streptophyta</taxon>
        <taxon>Embryophyta</taxon>
        <taxon>Tracheophyta</taxon>
        <taxon>Spermatophyta</taxon>
        <taxon>Magnoliopsida</taxon>
        <taxon>eudicotyledons</taxon>
        <taxon>Gunneridae</taxon>
        <taxon>Pentapetalae</taxon>
        <taxon>rosids</taxon>
        <taxon>fabids</taxon>
        <taxon>Fabales</taxon>
        <taxon>Fabaceae</taxon>
        <taxon>Papilionoideae</taxon>
        <taxon>50 kb inversion clade</taxon>
        <taxon>NPAAA clade</taxon>
        <taxon>indigoferoid/millettioid clade</taxon>
        <taxon>Phaseoleae</taxon>
        <taxon>Vigna</taxon>
    </lineage>
</organism>
<dbReference type="STRING" id="3914.A0A0L9TM20"/>
<dbReference type="GO" id="GO:0006508">
    <property type="term" value="P:proteolysis"/>
    <property type="evidence" value="ECO:0007669"/>
    <property type="project" value="InterPro"/>
</dbReference>
<evidence type="ECO:0000256" key="1">
    <source>
        <dbReference type="ARBA" id="ARBA00004613"/>
    </source>
</evidence>
<dbReference type="SUPFAM" id="SSF52743">
    <property type="entry name" value="Subtilisin-like"/>
    <property type="match status" value="1"/>
</dbReference>
<dbReference type="Proteomes" id="UP000053144">
    <property type="component" value="Chromosome 1"/>
</dbReference>
<dbReference type="EMBL" id="CM003371">
    <property type="protein sequence ID" value="KOM31501.1"/>
    <property type="molecule type" value="Genomic_DNA"/>
</dbReference>
<dbReference type="GO" id="GO:0004252">
    <property type="term" value="F:serine-type endopeptidase activity"/>
    <property type="evidence" value="ECO:0007669"/>
    <property type="project" value="InterPro"/>
</dbReference>
<dbReference type="InterPro" id="IPR045051">
    <property type="entry name" value="SBT"/>
</dbReference>
<gene>
    <name evidence="5" type="ORF">LR48_Vigan01g105600</name>
</gene>
<reference evidence="6" key="1">
    <citation type="journal article" date="2015" name="Proc. Natl. Acad. Sci. U.S.A.">
        <title>Genome sequencing of adzuki bean (Vigna angularis) provides insight into high starch and low fat accumulation and domestication.</title>
        <authorList>
            <person name="Yang K."/>
            <person name="Tian Z."/>
            <person name="Chen C."/>
            <person name="Luo L."/>
            <person name="Zhao B."/>
            <person name="Wang Z."/>
            <person name="Yu L."/>
            <person name="Li Y."/>
            <person name="Sun Y."/>
            <person name="Li W."/>
            <person name="Chen Y."/>
            <person name="Li Y."/>
            <person name="Zhang Y."/>
            <person name="Ai D."/>
            <person name="Zhao J."/>
            <person name="Shang C."/>
            <person name="Ma Y."/>
            <person name="Wu B."/>
            <person name="Wang M."/>
            <person name="Gao L."/>
            <person name="Sun D."/>
            <person name="Zhang P."/>
            <person name="Guo F."/>
            <person name="Wang W."/>
            <person name="Li Y."/>
            <person name="Wang J."/>
            <person name="Varshney R.K."/>
            <person name="Wang J."/>
            <person name="Ling H.Q."/>
            <person name="Wan P."/>
        </authorList>
    </citation>
    <scope>NUCLEOTIDE SEQUENCE</scope>
    <source>
        <strain evidence="6">cv. Jingnong 6</strain>
    </source>
</reference>
<dbReference type="PANTHER" id="PTHR10795">
    <property type="entry name" value="PROPROTEIN CONVERTASE SUBTILISIN/KEXIN"/>
    <property type="match status" value="1"/>
</dbReference>
<keyword evidence="3" id="KW-0732">Signal</keyword>
<dbReference type="AlphaFoldDB" id="A0A0L9TM20"/>
<sequence>MTTIDEDGHGTHTTSTIGDAFVDNAEVLGNAKGKAAGIAPHAHLAIYKVCFGEDCPKSSVLAALDAAMEDGVNNELLLLYTQVFSRRVALSGTLTLRGSFTQVLGRQVDLAPVLECWNIELLLPLNSGVGMLNYSCSTQDDGGLGVFFTDTDLKRVLEARDDCGSTIGMDDGVGVVIIKDHSPTTTLHRRHACASVSCISWLIFLKI</sequence>
<dbReference type="Gene3D" id="3.40.50.200">
    <property type="entry name" value="Peptidase S8/S53 domain"/>
    <property type="match status" value="1"/>
</dbReference>
<dbReference type="Pfam" id="PF00082">
    <property type="entry name" value="Peptidase_S8"/>
    <property type="match status" value="1"/>
</dbReference>
<name>A0A0L9TM20_PHAAN</name>
<evidence type="ECO:0000313" key="6">
    <source>
        <dbReference type="Proteomes" id="UP000053144"/>
    </source>
</evidence>
<dbReference type="GO" id="GO:0005576">
    <property type="term" value="C:extracellular region"/>
    <property type="evidence" value="ECO:0007669"/>
    <property type="project" value="UniProtKB-SubCell"/>
</dbReference>
<accession>A0A0L9TM20</accession>
<evidence type="ECO:0000313" key="5">
    <source>
        <dbReference type="EMBL" id="KOM31501.1"/>
    </source>
</evidence>
<dbReference type="InterPro" id="IPR036852">
    <property type="entry name" value="Peptidase_S8/S53_dom_sf"/>
</dbReference>
<evidence type="ECO:0000256" key="3">
    <source>
        <dbReference type="ARBA" id="ARBA00022729"/>
    </source>
</evidence>
<dbReference type="Gramene" id="KOM31501">
    <property type="protein sequence ID" value="KOM31501"/>
    <property type="gene ID" value="LR48_Vigan01g105600"/>
</dbReference>
<proteinExistence type="inferred from homology"/>